<dbReference type="OrthoDB" id="10071381at2759"/>
<evidence type="ECO:0000313" key="6">
    <source>
        <dbReference type="EMBL" id="CDK26042.1"/>
    </source>
</evidence>
<dbReference type="GO" id="GO:1990414">
    <property type="term" value="P:replication-born double-strand break repair via sister chromatid exchange"/>
    <property type="evidence" value="ECO:0007669"/>
    <property type="project" value="TreeGrafter"/>
</dbReference>
<dbReference type="AlphaFoldDB" id="W6MMB9"/>
<dbReference type="Pfam" id="PF04825">
    <property type="entry name" value="Rad21_Rec8_N"/>
    <property type="match status" value="1"/>
</dbReference>
<reference evidence="6" key="2">
    <citation type="submission" date="2014-02" db="EMBL/GenBank/DDBJ databases">
        <title>Complete DNA sequence of /Kuraishia capsulata/ illustrates novel genomic features among budding yeasts (/Saccharomycotina/).</title>
        <authorList>
            <person name="Morales L."/>
            <person name="Noel B."/>
            <person name="Porcel B."/>
            <person name="Marcet-Houben M."/>
            <person name="Hullo M-F."/>
            <person name="Sacerdot C."/>
            <person name="Tekaia F."/>
            <person name="Leh-Louis V."/>
            <person name="Despons L."/>
            <person name="Khanna V."/>
            <person name="Aury J-M."/>
            <person name="Barbe V."/>
            <person name="Couloux A."/>
            <person name="Labadie K."/>
            <person name="Pelletier E."/>
            <person name="Souciet J-L."/>
            <person name="Boekhout T."/>
            <person name="Gabaldon T."/>
            <person name="Wincker P."/>
            <person name="Dujon B."/>
        </authorList>
    </citation>
    <scope>NUCLEOTIDE SEQUENCE</scope>
    <source>
        <strain evidence="6">CBS 1993</strain>
    </source>
</reference>
<dbReference type="HOGENOM" id="CLU_489354_0_0_1"/>
<name>W6MMB9_9ASCO</name>
<dbReference type="GO" id="GO:0005634">
    <property type="term" value="C:nucleus"/>
    <property type="evidence" value="ECO:0007669"/>
    <property type="project" value="UniProtKB-SubCell"/>
</dbReference>
<evidence type="ECO:0000256" key="2">
    <source>
        <dbReference type="ARBA" id="ARBA00009870"/>
    </source>
</evidence>
<dbReference type="InterPro" id="IPR023093">
    <property type="entry name" value="ScpA-like_C"/>
</dbReference>
<dbReference type="InterPro" id="IPR036390">
    <property type="entry name" value="WH_DNA-bd_sf"/>
</dbReference>
<dbReference type="InterPro" id="IPR006910">
    <property type="entry name" value="Rad21_Rec8_N"/>
</dbReference>
<dbReference type="EMBL" id="HG793126">
    <property type="protein sequence ID" value="CDK26042.1"/>
    <property type="molecule type" value="Genomic_DNA"/>
</dbReference>
<comment type="similarity">
    <text evidence="2">Belongs to the rad21 family.</text>
</comment>
<feature type="domain" description="Rad21/Rec8-like protein C-terminal eukaryotic" evidence="4">
    <location>
        <begin position="444"/>
        <end position="485"/>
    </location>
</feature>
<comment type="subcellular location">
    <subcellularLocation>
        <location evidence="1">Nucleus</location>
    </subcellularLocation>
</comment>
<accession>W6MMB9</accession>
<dbReference type="InterPro" id="IPR039781">
    <property type="entry name" value="Rad21/Rec8-like"/>
</dbReference>
<dbReference type="Gene3D" id="1.10.10.580">
    <property type="entry name" value="Structural maintenance of chromosome 1. Chain E"/>
    <property type="match status" value="1"/>
</dbReference>
<dbReference type="STRING" id="1382522.W6MMB9"/>
<evidence type="ECO:0000256" key="3">
    <source>
        <dbReference type="ARBA" id="ARBA00023242"/>
    </source>
</evidence>
<organism evidence="6 7">
    <name type="scientific">Kuraishia capsulata CBS 1993</name>
    <dbReference type="NCBI Taxonomy" id="1382522"/>
    <lineage>
        <taxon>Eukaryota</taxon>
        <taxon>Fungi</taxon>
        <taxon>Dikarya</taxon>
        <taxon>Ascomycota</taxon>
        <taxon>Saccharomycotina</taxon>
        <taxon>Pichiomycetes</taxon>
        <taxon>Pichiales</taxon>
        <taxon>Pichiaceae</taxon>
        <taxon>Kuraishia</taxon>
    </lineage>
</organism>
<gene>
    <name evidence="6" type="ORF">KUCA_T00002013001</name>
</gene>
<dbReference type="PANTHER" id="PTHR12585">
    <property type="entry name" value="SCC1 / RAD21 FAMILY MEMBER"/>
    <property type="match status" value="1"/>
</dbReference>
<evidence type="ECO:0008006" key="8">
    <source>
        <dbReference type="Google" id="ProtNLM"/>
    </source>
</evidence>
<dbReference type="GO" id="GO:0003682">
    <property type="term" value="F:chromatin binding"/>
    <property type="evidence" value="ECO:0007669"/>
    <property type="project" value="TreeGrafter"/>
</dbReference>
<sequence length="491" mass="55016">MFFSEQLLIRDGPLAHVWLAANLEKKLTKHQLLQTSIEDSTKAIAQSSTHNSHQAEPIALRLTGQLLFGIVRIYSRKAKYLLDDVSDALLRIKTAFRSNQSVVLPVEATTVQSVSNLTLPDTVTSMDLLYQEPLRFDEIDNEKTGKHLSLGGNSEFFSTAANVPLDADVSIEYPRAHHNDDYSSELMNEDVNLELDFDLGDEELNAGVMRADQSIEVGRNAGVNASFDNDMPDLEDSHFNLPELTFEEDFEQPVTPPEEPLPVQRVKRGPITYLKNDVVRTKKRKLIVDSIIEIPSEQIRVAQLELPGPVECGIVPSTQEKLDSVVRSSTSGSTQLKELRRIWDESSTTKRPRIDEDLREDLHQAEEFDMPDFSIPDLDFDIPEDHHDEQPEDVQSDLAEENDVISADTEFQTATHIRNLTENSAKTTFLSVLERDSESGEPLSSKPKAQAARAFFEVLVLATNDSIEVEQTESFGEIGISARARLLSSFV</sequence>
<dbReference type="GeneID" id="34519439"/>
<feature type="domain" description="Rad21/Rec8-like protein N-terminal" evidence="5">
    <location>
        <begin position="1"/>
        <end position="108"/>
    </location>
</feature>
<keyword evidence="3" id="KW-0539">Nucleus</keyword>
<dbReference type="RefSeq" id="XP_022458051.1">
    <property type="nucleotide sequence ID" value="XM_022604251.1"/>
</dbReference>
<dbReference type="Proteomes" id="UP000019384">
    <property type="component" value="Unassembled WGS sequence"/>
</dbReference>
<protein>
    <recommendedName>
        <fullName evidence="8">Rad21/Rec8-like protein N-terminal domain-containing protein</fullName>
    </recommendedName>
</protein>
<evidence type="ECO:0000259" key="4">
    <source>
        <dbReference type="Pfam" id="PF04824"/>
    </source>
</evidence>
<dbReference type="InterPro" id="IPR006909">
    <property type="entry name" value="Rad21/Rec8_C_eu"/>
</dbReference>
<dbReference type="Pfam" id="PF04824">
    <property type="entry name" value="Rad21_Rec8"/>
    <property type="match status" value="1"/>
</dbReference>
<reference evidence="6" key="1">
    <citation type="submission" date="2013-12" db="EMBL/GenBank/DDBJ databases">
        <authorList>
            <person name="Genoscope - CEA"/>
        </authorList>
    </citation>
    <scope>NUCLEOTIDE SEQUENCE</scope>
    <source>
        <strain evidence="6">CBS 1993</strain>
    </source>
</reference>
<keyword evidence="7" id="KW-1185">Reference proteome</keyword>
<evidence type="ECO:0000313" key="7">
    <source>
        <dbReference type="Proteomes" id="UP000019384"/>
    </source>
</evidence>
<evidence type="ECO:0000259" key="5">
    <source>
        <dbReference type="Pfam" id="PF04825"/>
    </source>
</evidence>
<dbReference type="GO" id="GO:0008278">
    <property type="term" value="C:cohesin complex"/>
    <property type="evidence" value="ECO:0007669"/>
    <property type="project" value="InterPro"/>
</dbReference>
<evidence type="ECO:0000256" key="1">
    <source>
        <dbReference type="ARBA" id="ARBA00004123"/>
    </source>
</evidence>
<dbReference type="PANTHER" id="PTHR12585:SF69">
    <property type="entry name" value="FI11703P"/>
    <property type="match status" value="1"/>
</dbReference>
<dbReference type="SUPFAM" id="SSF46785">
    <property type="entry name" value="Winged helix' DNA-binding domain"/>
    <property type="match status" value="1"/>
</dbReference>
<dbReference type="GO" id="GO:0007062">
    <property type="term" value="P:sister chromatid cohesion"/>
    <property type="evidence" value="ECO:0007669"/>
    <property type="project" value="InterPro"/>
</dbReference>
<proteinExistence type="inferred from homology"/>